<feature type="domain" description="N-acetyltransferase" evidence="7">
    <location>
        <begin position="90"/>
        <end position="157"/>
    </location>
</feature>
<dbReference type="Proteomes" id="UP000537141">
    <property type="component" value="Unassembled WGS sequence"/>
</dbReference>
<dbReference type="RefSeq" id="WP_184420853.1">
    <property type="nucleotide sequence ID" value="NZ_AP027362.1"/>
</dbReference>
<accession>A0A7X0TRW7</accession>
<dbReference type="AlphaFoldDB" id="A0A7X0TRW7"/>
<reference evidence="8 9" key="1">
    <citation type="submission" date="2020-08" db="EMBL/GenBank/DDBJ databases">
        <title>Genomic Encyclopedia of Type Strains, Phase IV (KMG-IV): sequencing the most valuable type-strain genomes for metagenomic binning, comparative biology and taxonomic classification.</title>
        <authorList>
            <person name="Goeker M."/>
        </authorList>
    </citation>
    <scope>NUCLEOTIDE SEQUENCE [LARGE SCALE GENOMIC DNA]</scope>
    <source>
        <strain evidence="8 9">DSM 26287</strain>
    </source>
</reference>
<evidence type="ECO:0000256" key="4">
    <source>
        <dbReference type="ARBA" id="ARBA00022679"/>
    </source>
</evidence>
<dbReference type="InterPro" id="IPR016181">
    <property type="entry name" value="Acyl_CoA_acyltransferase"/>
</dbReference>
<evidence type="ECO:0000313" key="8">
    <source>
        <dbReference type="EMBL" id="MBB6541528.1"/>
    </source>
</evidence>
<keyword evidence="9" id="KW-1185">Reference proteome</keyword>
<keyword evidence="4 8" id="KW-0808">Transferase</keyword>
<evidence type="ECO:0000259" key="7">
    <source>
        <dbReference type="Pfam" id="PF13673"/>
    </source>
</evidence>
<proteinExistence type="inferred from homology"/>
<keyword evidence="2" id="KW-0678">Repressor</keyword>
<sequence length="175" mass="19882">MSDNRFVLEQYDVSKTYFQQKKFDCGNKVINKFVHSSLKKQVSKKFSQAYTLLDQENEDCFSAFYTLSSYKLSAFDMERLSEGSLPRDIPCVRLIMLGVDKKLQGCGIGKKMMSDALHRVHRAAKEIGIYGLYLDAAPKATDFYISLGFIRLDSGSKEDIAKMFLSIETINQLLG</sequence>
<comment type="caution">
    <text evidence="8">The sequence shown here is derived from an EMBL/GenBank/DDBJ whole genome shotgun (WGS) entry which is preliminary data.</text>
</comment>
<dbReference type="Pfam" id="PF13673">
    <property type="entry name" value="Acetyltransf_10"/>
    <property type="match status" value="1"/>
</dbReference>
<evidence type="ECO:0000256" key="1">
    <source>
        <dbReference type="ARBA" id="ARBA00009342"/>
    </source>
</evidence>
<comment type="similarity">
    <text evidence="1">Belongs to the acetyltransferase family. GNAT subfamily.</text>
</comment>
<dbReference type="PANTHER" id="PTHR36449">
    <property type="entry name" value="ACETYLTRANSFERASE-RELATED"/>
    <property type="match status" value="1"/>
</dbReference>
<comment type="catalytic activity">
    <reaction evidence="6">
        <text>glycyl-tRNA(Gly) + acetyl-CoA = N-acetylglycyl-tRNA(Gly) + CoA + H(+)</text>
        <dbReference type="Rhea" id="RHEA:81867"/>
        <dbReference type="Rhea" id="RHEA-COMP:9683"/>
        <dbReference type="Rhea" id="RHEA-COMP:19766"/>
        <dbReference type="ChEBI" id="CHEBI:15378"/>
        <dbReference type="ChEBI" id="CHEBI:57287"/>
        <dbReference type="ChEBI" id="CHEBI:57288"/>
        <dbReference type="ChEBI" id="CHEBI:78522"/>
        <dbReference type="ChEBI" id="CHEBI:232036"/>
    </reaction>
</comment>
<organism evidence="8 9">
    <name type="scientific">Thalassotalea piscium</name>
    <dbReference type="NCBI Taxonomy" id="1230533"/>
    <lineage>
        <taxon>Bacteria</taxon>
        <taxon>Pseudomonadati</taxon>
        <taxon>Pseudomonadota</taxon>
        <taxon>Gammaproteobacteria</taxon>
        <taxon>Alteromonadales</taxon>
        <taxon>Colwelliaceae</taxon>
        <taxon>Thalassotalea</taxon>
    </lineage>
</organism>
<evidence type="ECO:0000256" key="6">
    <source>
        <dbReference type="ARBA" id="ARBA00049880"/>
    </source>
</evidence>
<evidence type="ECO:0000256" key="3">
    <source>
        <dbReference type="ARBA" id="ARBA00022649"/>
    </source>
</evidence>
<evidence type="ECO:0000256" key="2">
    <source>
        <dbReference type="ARBA" id="ARBA00022491"/>
    </source>
</evidence>
<name>A0A7X0TRW7_9GAMM</name>
<keyword evidence="5" id="KW-0012">Acyltransferase</keyword>
<dbReference type="SUPFAM" id="SSF55729">
    <property type="entry name" value="Acyl-CoA N-acyltransferases (Nat)"/>
    <property type="match status" value="1"/>
</dbReference>
<evidence type="ECO:0000256" key="5">
    <source>
        <dbReference type="ARBA" id="ARBA00023315"/>
    </source>
</evidence>
<dbReference type="Gene3D" id="3.40.630.30">
    <property type="match status" value="1"/>
</dbReference>
<dbReference type="PANTHER" id="PTHR36449:SF1">
    <property type="entry name" value="ACETYLTRANSFERASE"/>
    <property type="match status" value="1"/>
</dbReference>
<dbReference type="InterPro" id="IPR000182">
    <property type="entry name" value="GNAT_dom"/>
</dbReference>
<evidence type="ECO:0000313" key="9">
    <source>
        <dbReference type="Proteomes" id="UP000537141"/>
    </source>
</evidence>
<dbReference type="EMBL" id="JACHHU010000001">
    <property type="protein sequence ID" value="MBB6541528.1"/>
    <property type="molecule type" value="Genomic_DNA"/>
</dbReference>
<dbReference type="GO" id="GO:0016747">
    <property type="term" value="F:acyltransferase activity, transferring groups other than amino-acyl groups"/>
    <property type="evidence" value="ECO:0007669"/>
    <property type="project" value="InterPro"/>
</dbReference>
<keyword evidence="3" id="KW-1277">Toxin-antitoxin system</keyword>
<dbReference type="CDD" id="cd04301">
    <property type="entry name" value="NAT_SF"/>
    <property type="match status" value="1"/>
</dbReference>
<gene>
    <name evidence="8" type="ORF">HNQ55_000002</name>
</gene>
<protein>
    <submittedName>
        <fullName evidence="8">GNAT superfamily N-acetyltransferase</fullName>
    </submittedName>
</protein>